<reference evidence="2 3" key="1">
    <citation type="journal article" date="2019" name="Genome Biol. Evol.">
        <title>The Rhododendron genome and chromosomal organization provide insight into shared whole-genome duplications across the heath family (Ericaceae).</title>
        <authorList>
            <person name="Soza V.L."/>
            <person name="Lindsley D."/>
            <person name="Waalkes A."/>
            <person name="Ramage E."/>
            <person name="Patwardhan R.P."/>
            <person name="Burton J.N."/>
            <person name="Adey A."/>
            <person name="Kumar A."/>
            <person name="Qiu R."/>
            <person name="Shendure J."/>
            <person name="Hall B."/>
        </authorList>
    </citation>
    <scope>NUCLEOTIDE SEQUENCE [LARGE SCALE GENOMIC DNA]</scope>
    <source>
        <strain evidence="2">RSF 1966-606</strain>
    </source>
</reference>
<comment type="caution">
    <text evidence="2">The sequence shown here is derived from an EMBL/GenBank/DDBJ whole genome shotgun (WGS) entry which is preliminary data.</text>
</comment>
<feature type="non-terminal residue" evidence="2">
    <location>
        <position position="1"/>
    </location>
</feature>
<keyword evidence="1" id="KW-0812">Transmembrane</keyword>
<dbReference type="AlphaFoldDB" id="A0A6A4LJT0"/>
<keyword evidence="1" id="KW-1133">Transmembrane helix</keyword>
<dbReference type="Proteomes" id="UP000428333">
    <property type="component" value="Linkage Group LG08"/>
</dbReference>
<proteinExistence type="predicted"/>
<organism evidence="2 3">
    <name type="scientific">Rhododendron williamsianum</name>
    <dbReference type="NCBI Taxonomy" id="262921"/>
    <lineage>
        <taxon>Eukaryota</taxon>
        <taxon>Viridiplantae</taxon>
        <taxon>Streptophyta</taxon>
        <taxon>Embryophyta</taxon>
        <taxon>Tracheophyta</taxon>
        <taxon>Spermatophyta</taxon>
        <taxon>Magnoliopsida</taxon>
        <taxon>eudicotyledons</taxon>
        <taxon>Gunneridae</taxon>
        <taxon>Pentapetalae</taxon>
        <taxon>asterids</taxon>
        <taxon>Ericales</taxon>
        <taxon>Ericaceae</taxon>
        <taxon>Ericoideae</taxon>
        <taxon>Rhodoreae</taxon>
        <taxon>Rhododendron</taxon>
    </lineage>
</organism>
<name>A0A6A4LJT0_9ERIC</name>
<dbReference type="EMBL" id="QEFC01002091">
    <property type="protein sequence ID" value="KAE9454867.1"/>
    <property type="molecule type" value="Genomic_DNA"/>
</dbReference>
<protein>
    <recommendedName>
        <fullName evidence="4">RNase H type-1 domain-containing protein</fullName>
    </recommendedName>
</protein>
<accession>A0A6A4LJT0</accession>
<evidence type="ECO:0000313" key="2">
    <source>
        <dbReference type="EMBL" id="KAE9454867.1"/>
    </source>
</evidence>
<dbReference type="OrthoDB" id="260824at2759"/>
<gene>
    <name evidence="2" type="ORF">C3L33_13231</name>
</gene>
<feature type="transmembrane region" description="Helical" evidence="1">
    <location>
        <begin position="141"/>
        <end position="163"/>
    </location>
</feature>
<keyword evidence="3" id="KW-1185">Reference proteome</keyword>
<keyword evidence="1" id="KW-0472">Membrane</keyword>
<evidence type="ECO:0000256" key="1">
    <source>
        <dbReference type="SAM" id="Phobius"/>
    </source>
</evidence>
<evidence type="ECO:0000313" key="3">
    <source>
        <dbReference type="Proteomes" id="UP000428333"/>
    </source>
</evidence>
<evidence type="ECO:0008006" key="4">
    <source>
        <dbReference type="Google" id="ProtNLM"/>
    </source>
</evidence>
<sequence length="339" mass="37841">MVVYLYILERKGVYIGHRSTMMSRAGMFHVLKGITMDVNNGVFKLHSFHNMESILDINHAFDLQFSEYIAMLRPELSSPTPHSGHTLWIKWHPPPVGYWKLNVDGSSLCNPGKAGIGREANKVADVLAKKAVAKQNTIVDYFVAPAFFTAFCWMIVWGSTVALQMDASERYQYNPTLQWNPRVEEYFIKAYGADHFARISKSLTSPSCYSCIRVNTLKLTSDAIIEKLLSTLPGIRQQSGTDGMNQRDINAEYLIGPDHKESHIPSTSYDLKKANLTVSESAQNCPVSKCQLPGLDYVVFVKGSGPHTVNYGYAQDKPPKEVIVSRKCAEAVLRGAQVS</sequence>